<evidence type="ECO:0000256" key="1">
    <source>
        <dbReference type="SAM" id="MobiDB-lite"/>
    </source>
</evidence>
<protein>
    <submittedName>
        <fullName evidence="2">Uncharacterized protein</fullName>
    </submittedName>
</protein>
<evidence type="ECO:0000313" key="2">
    <source>
        <dbReference type="EMBL" id="KAF2457262.1"/>
    </source>
</evidence>
<accession>A0A6A6P0I2</accession>
<feature type="region of interest" description="Disordered" evidence="1">
    <location>
        <begin position="1"/>
        <end position="21"/>
    </location>
</feature>
<reference evidence="2" key="1">
    <citation type="journal article" date="2020" name="Stud. Mycol.">
        <title>101 Dothideomycetes genomes: a test case for predicting lifestyles and emergence of pathogens.</title>
        <authorList>
            <person name="Haridas S."/>
            <person name="Albert R."/>
            <person name="Binder M."/>
            <person name="Bloem J."/>
            <person name="Labutti K."/>
            <person name="Salamov A."/>
            <person name="Andreopoulos B."/>
            <person name="Baker S."/>
            <person name="Barry K."/>
            <person name="Bills G."/>
            <person name="Bluhm B."/>
            <person name="Cannon C."/>
            <person name="Castanera R."/>
            <person name="Culley D."/>
            <person name="Daum C."/>
            <person name="Ezra D."/>
            <person name="Gonzalez J."/>
            <person name="Henrissat B."/>
            <person name="Kuo A."/>
            <person name="Liang C."/>
            <person name="Lipzen A."/>
            <person name="Lutzoni F."/>
            <person name="Magnuson J."/>
            <person name="Mondo S."/>
            <person name="Nolan M."/>
            <person name="Ohm R."/>
            <person name="Pangilinan J."/>
            <person name="Park H.-J."/>
            <person name="Ramirez L."/>
            <person name="Alfaro M."/>
            <person name="Sun H."/>
            <person name="Tritt A."/>
            <person name="Yoshinaga Y."/>
            <person name="Zwiers L.-H."/>
            <person name="Turgeon B."/>
            <person name="Goodwin S."/>
            <person name="Spatafora J."/>
            <person name="Crous P."/>
            <person name="Grigoriev I."/>
        </authorList>
    </citation>
    <scope>NUCLEOTIDE SEQUENCE</scope>
    <source>
        <strain evidence="2">ATCC 16933</strain>
    </source>
</reference>
<keyword evidence="3" id="KW-1185">Reference proteome</keyword>
<organism evidence="2 3">
    <name type="scientific">Lineolata rhizophorae</name>
    <dbReference type="NCBI Taxonomy" id="578093"/>
    <lineage>
        <taxon>Eukaryota</taxon>
        <taxon>Fungi</taxon>
        <taxon>Dikarya</taxon>
        <taxon>Ascomycota</taxon>
        <taxon>Pezizomycotina</taxon>
        <taxon>Dothideomycetes</taxon>
        <taxon>Dothideomycetes incertae sedis</taxon>
        <taxon>Lineolatales</taxon>
        <taxon>Lineolataceae</taxon>
        <taxon>Lineolata</taxon>
    </lineage>
</organism>
<evidence type="ECO:0000313" key="3">
    <source>
        <dbReference type="Proteomes" id="UP000799766"/>
    </source>
</evidence>
<dbReference type="AlphaFoldDB" id="A0A6A6P0I2"/>
<proteinExistence type="predicted"/>
<sequence length="300" mass="32466">MGGGGRWWGEPAAFVSPGPRDPGVEGGSCWLLGNGLQVSSSEEGRAAGPSLEVVPVVGRASERRWLQQQLASVGSHVAGQVGTATVRDVNGWRHSLLHCQYAPAAASGRLRTFFIIFPPLSLPLSFQRIRPDASSLAAILFCVTVRPPLCPFRTLPLASPSYNPHPAAFTSRGFPCFLPVIPYFLSVDPQFLPRCPGTLPACRFPSGANAGIHSPSNTSFLDPFEALPSHSKKKNKFYFRFCSSSAFSRLDPPNSHLLLSSDLAFNPDDEASPSKPLHLTSLFTPYQPPHLHFLRPSSHS</sequence>
<dbReference type="EMBL" id="MU001681">
    <property type="protein sequence ID" value="KAF2457262.1"/>
    <property type="molecule type" value="Genomic_DNA"/>
</dbReference>
<dbReference type="Proteomes" id="UP000799766">
    <property type="component" value="Unassembled WGS sequence"/>
</dbReference>
<name>A0A6A6P0I2_9PEZI</name>
<gene>
    <name evidence="2" type="ORF">BDY21DRAFT_321649</name>
</gene>